<evidence type="ECO:0000313" key="4">
    <source>
        <dbReference type="Proteomes" id="UP000249619"/>
    </source>
</evidence>
<proteinExistence type="predicted"/>
<feature type="chain" id="PRO_5017041198" evidence="2">
    <location>
        <begin position="23"/>
        <end position="185"/>
    </location>
</feature>
<keyword evidence="4" id="KW-1185">Reference proteome</keyword>
<protein>
    <submittedName>
        <fullName evidence="3">Uncharacterized protein</fullName>
    </submittedName>
</protein>
<keyword evidence="2" id="KW-0732">Signal</keyword>
<accession>A0A364N0W0</accession>
<dbReference type="OrthoDB" id="3691291at2759"/>
<dbReference type="Proteomes" id="UP000249619">
    <property type="component" value="Unassembled WGS sequence"/>
</dbReference>
<evidence type="ECO:0000256" key="1">
    <source>
        <dbReference type="SAM" id="MobiDB-lite"/>
    </source>
</evidence>
<feature type="region of interest" description="Disordered" evidence="1">
    <location>
        <begin position="106"/>
        <end position="154"/>
    </location>
</feature>
<evidence type="ECO:0000256" key="2">
    <source>
        <dbReference type="SAM" id="SignalP"/>
    </source>
</evidence>
<dbReference type="EMBL" id="QGDH01000082">
    <property type="protein sequence ID" value="RAR08868.1"/>
    <property type="molecule type" value="Genomic_DNA"/>
</dbReference>
<dbReference type="AlphaFoldDB" id="A0A364N0W0"/>
<comment type="caution">
    <text evidence="3">The sequence shown here is derived from an EMBL/GenBank/DDBJ whole genome shotgun (WGS) entry which is preliminary data.</text>
</comment>
<gene>
    <name evidence="3" type="ORF">DDE83_005785</name>
</gene>
<organism evidence="3 4">
    <name type="scientific">Stemphylium lycopersici</name>
    <name type="common">Tomato gray leaf spot disease fungus</name>
    <name type="synonym">Thyrospora lycopersici</name>
    <dbReference type="NCBI Taxonomy" id="183478"/>
    <lineage>
        <taxon>Eukaryota</taxon>
        <taxon>Fungi</taxon>
        <taxon>Dikarya</taxon>
        <taxon>Ascomycota</taxon>
        <taxon>Pezizomycotina</taxon>
        <taxon>Dothideomycetes</taxon>
        <taxon>Pleosporomycetidae</taxon>
        <taxon>Pleosporales</taxon>
        <taxon>Pleosporineae</taxon>
        <taxon>Pleosporaceae</taxon>
        <taxon>Stemphylium</taxon>
    </lineage>
</organism>
<sequence length="185" mass="18505">MMLASISISIPALLLLASVAVAQEETPSVATSPLVSPTPSEEQIYTIQTTDPWACYEDCIQPPCPPCSSGSLLSIPPIPMPTPISESIATAITDPGLSTVSGTMSIPTGETPASTESITSIPTGETPTISSGAVSTPLASSSDMTMTGSPTGSELPQVTTNAAALNAKADGVPFVAAIAGALAFL</sequence>
<feature type="signal peptide" evidence="2">
    <location>
        <begin position="1"/>
        <end position="22"/>
    </location>
</feature>
<evidence type="ECO:0000313" key="3">
    <source>
        <dbReference type="EMBL" id="RAR08868.1"/>
    </source>
</evidence>
<name>A0A364N0W0_STELY</name>
<reference evidence="4" key="1">
    <citation type="submission" date="2018-05" db="EMBL/GenBank/DDBJ databases">
        <title>Draft genome sequence of Stemphylium lycopersici strain CIDEFI 213.</title>
        <authorList>
            <person name="Medina R."/>
            <person name="Franco M.E.E."/>
            <person name="Lucentini C.G."/>
            <person name="Saparrat M.C.N."/>
            <person name="Balatti P.A."/>
        </authorList>
    </citation>
    <scope>NUCLEOTIDE SEQUENCE [LARGE SCALE GENOMIC DNA]</scope>
    <source>
        <strain evidence="4">CIDEFI 213</strain>
    </source>
</reference>